<evidence type="ECO:0000259" key="2">
    <source>
        <dbReference type="Pfam" id="PF13193"/>
    </source>
</evidence>
<dbReference type="InterPro" id="IPR050237">
    <property type="entry name" value="ATP-dep_AMP-bd_enzyme"/>
</dbReference>
<dbReference type="InterPro" id="IPR042099">
    <property type="entry name" value="ANL_N_sf"/>
</dbReference>
<dbReference type="Gene3D" id="3.40.50.12780">
    <property type="entry name" value="N-terminal domain of ligase-like"/>
    <property type="match status" value="1"/>
</dbReference>
<dbReference type="KEGG" id="orn:DV701_14845"/>
<dbReference type="Pfam" id="PF00501">
    <property type="entry name" value="AMP-binding"/>
    <property type="match status" value="1"/>
</dbReference>
<accession>A0A345NQB5</accession>
<dbReference type="AlphaFoldDB" id="A0A345NQB5"/>
<evidence type="ECO:0000259" key="1">
    <source>
        <dbReference type="Pfam" id="PF00501"/>
    </source>
</evidence>
<dbReference type="InterPro" id="IPR000873">
    <property type="entry name" value="AMP-dep_synth/lig_dom"/>
</dbReference>
<feature type="domain" description="AMP-binding enzyme C-terminal" evidence="2">
    <location>
        <begin position="295"/>
        <end position="368"/>
    </location>
</feature>
<keyword evidence="4" id="KW-1185">Reference proteome</keyword>
<dbReference type="InterPro" id="IPR025110">
    <property type="entry name" value="AMP-bd_C"/>
</dbReference>
<dbReference type="OrthoDB" id="9803968at2"/>
<sequence length="381" mass="40082">MVRRPRQLLRRPDRAVSGVGDLAVPPGATWDDLAPDLRGLLDASPHAPRAVTLATSGSSGTPKRVRLPGAALRASGEATAALLGGHGRWVLALPTHHVAGLQVLARSALAGTDPVALEPGAPFTAEAFARAVDRLGTPSTSAPLRLVSLVPTQLARLLDHAAGTRALQEIDAVLLGGAAADAGLLGRAREAGARVVTTYGMSETSGGCVYDGAPLRDVRVRVEEDGRVSLGGPVLAEGYADRPDLTAERFRTDADGTRWFRTDDRGVWRAGRLTVLGRLDDVIVTGGHKVEPRDVETALRRLPGVSDALVVGVADPEWGHRVAALLVPSGQPLPTDRLRRSLSPGLPRHAVPRQVVWRDSLPLLESGKPDRAAARELLGEG</sequence>
<dbReference type="SUPFAM" id="SSF56801">
    <property type="entry name" value="Acetyl-CoA synthetase-like"/>
    <property type="match status" value="1"/>
</dbReference>
<evidence type="ECO:0000313" key="3">
    <source>
        <dbReference type="EMBL" id="AXH97223.1"/>
    </source>
</evidence>
<evidence type="ECO:0000313" key="4">
    <source>
        <dbReference type="Proteomes" id="UP000253790"/>
    </source>
</evidence>
<dbReference type="Pfam" id="PF13193">
    <property type="entry name" value="AMP-binding_C"/>
    <property type="match status" value="1"/>
</dbReference>
<dbReference type="PANTHER" id="PTHR43767">
    <property type="entry name" value="LONG-CHAIN-FATTY-ACID--COA LIGASE"/>
    <property type="match status" value="1"/>
</dbReference>
<dbReference type="Proteomes" id="UP000253790">
    <property type="component" value="Chromosome"/>
</dbReference>
<dbReference type="EMBL" id="CP031229">
    <property type="protein sequence ID" value="AXH97223.1"/>
    <property type="molecule type" value="Genomic_DNA"/>
</dbReference>
<dbReference type="NCBIfam" id="NF005877">
    <property type="entry name" value="PRK07824.1"/>
    <property type="match status" value="1"/>
</dbReference>
<dbReference type="Gene3D" id="3.30.300.30">
    <property type="match status" value="1"/>
</dbReference>
<protein>
    <submittedName>
        <fullName evidence="3">AMP-dependent synthetase</fullName>
    </submittedName>
</protein>
<proteinExistence type="predicted"/>
<dbReference type="InterPro" id="IPR045851">
    <property type="entry name" value="AMP-bd_C_sf"/>
</dbReference>
<gene>
    <name evidence="3" type="ORF">DV701_14845</name>
</gene>
<dbReference type="GO" id="GO:0016878">
    <property type="term" value="F:acid-thiol ligase activity"/>
    <property type="evidence" value="ECO:0007669"/>
    <property type="project" value="UniProtKB-ARBA"/>
</dbReference>
<feature type="domain" description="AMP-dependent synthetase/ligase" evidence="1">
    <location>
        <begin position="52"/>
        <end position="219"/>
    </location>
</feature>
<dbReference type="PANTHER" id="PTHR43767:SF1">
    <property type="entry name" value="NONRIBOSOMAL PEPTIDE SYNTHASE PES1 (EUROFUNG)-RELATED"/>
    <property type="match status" value="1"/>
</dbReference>
<organism evidence="3 4">
    <name type="scientific">Ornithinimicrobium avium</name>
    <dbReference type="NCBI Taxonomy" id="2283195"/>
    <lineage>
        <taxon>Bacteria</taxon>
        <taxon>Bacillati</taxon>
        <taxon>Actinomycetota</taxon>
        <taxon>Actinomycetes</taxon>
        <taxon>Micrococcales</taxon>
        <taxon>Ornithinimicrobiaceae</taxon>
        <taxon>Ornithinimicrobium</taxon>
    </lineage>
</organism>
<reference evidence="3 4" key="1">
    <citation type="submission" date="2018-07" db="EMBL/GenBank/DDBJ databases">
        <title>Complete genome sequencing of Ornithinimicrobium sp. AMA3305.</title>
        <authorList>
            <person name="Bae J.-W."/>
        </authorList>
    </citation>
    <scope>NUCLEOTIDE SEQUENCE [LARGE SCALE GENOMIC DNA]</scope>
    <source>
        <strain evidence="3 4">AMA3305</strain>
    </source>
</reference>
<name>A0A345NQB5_9MICO</name>